<keyword evidence="4" id="KW-1185">Reference proteome</keyword>
<dbReference type="RefSeq" id="WP_189494077.1">
    <property type="nucleotide sequence ID" value="NZ_JACSQJ010000007.1"/>
</dbReference>
<gene>
    <name evidence="3" type="ORF">H9645_11860</name>
</gene>
<dbReference type="InterPro" id="IPR036866">
    <property type="entry name" value="RibonucZ/Hydroxyglut_hydro"/>
</dbReference>
<name>A0ABR8UL19_9GAMM</name>
<dbReference type="InterPro" id="IPR051682">
    <property type="entry name" value="Mito_Persulfide_Diox"/>
</dbReference>
<dbReference type="CDD" id="cd07724">
    <property type="entry name" value="POD-like_MBL-fold"/>
    <property type="match status" value="1"/>
</dbReference>
<sequence>MKPEVESFHDAATATFSHMVYDRDGGHAAIVDPVMDYDAATARTGFASAQRLLDFAREHRLRVDWILETHAHADHLSAAAWLRAQTGARVAIGRGITAVQSHFRQVFGLDDAFPVDGRQFDHLFADGDTFAVGALSGRVLATPGHTADSLTYVIGDAAFVGDTVFAPDTGTARADFPGGDAATLYRSIRRLFELPDDTRVFLCHDYPPDGREPQAETSIGAQRARNVHLAGDASEDAFVRLRTGRDAGLAAPKLILPALQVNIRGGDLPPPDTDGVRYLRLPLDRFRTGA</sequence>
<dbReference type="SUPFAM" id="SSF56281">
    <property type="entry name" value="Metallo-hydrolase/oxidoreductase"/>
    <property type="match status" value="1"/>
</dbReference>
<dbReference type="Gene3D" id="3.60.15.10">
    <property type="entry name" value="Ribonuclease Z/Hydroxyacylglutathione hydrolase-like"/>
    <property type="match status" value="1"/>
</dbReference>
<organism evidence="3 4">
    <name type="scientific">Luteimonas colneyensis</name>
    <dbReference type="NCBI Taxonomy" id="2762230"/>
    <lineage>
        <taxon>Bacteria</taxon>
        <taxon>Pseudomonadati</taxon>
        <taxon>Pseudomonadota</taxon>
        <taxon>Gammaproteobacteria</taxon>
        <taxon>Lysobacterales</taxon>
        <taxon>Lysobacteraceae</taxon>
        <taxon>Luteimonas</taxon>
    </lineage>
</organism>
<proteinExistence type="predicted"/>
<dbReference type="PANTHER" id="PTHR43084">
    <property type="entry name" value="PERSULFIDE DIOXYGENASE ETHE1"/>
    <property type="match status" value="1"/>
</dbReference>
<dbReference type="PANTHER" id="PTHR43084:SF1">
    <property type="entry name" value="PERSULFIDE DIOXYGENASE ETHE1, MITOCHONDRIAL"/>
    <property type="match status" value="1"/>
</dbReference>
<evidence type="ECO:0000256" key="1">
    <source>
        <dbReference type="ARBA" id="ARBA00022723"/>
    </source>
</evidence>
<evidence type="ECO:0000313" key="4">
    <source>
        <dbReference type="Proteomes" id="UP000647183"/>
    </source>
</evidence>
<dbReference type="EMBL" id="JACSQJ010000007">
    <property type="protein sequence ID" value="MBD7988722.1"/>
    <property type="molecule type" value="Genomic_DNA"/>
</dbReference>
<evidence type="ECO:0000259" key="2">
    <source>
        <dbReference type="SMART" id="SM00849"/>
    </source>
</evidence>
<accession>A0ABR8UL19</accession>
<dbReference type="InterPro" id="IPR044528">
    <property type="entry name" value="POD-like_MBL-fold"/>
</dbReference>
<dbReference type="SMART" id="SM00849">
    <property type="entry name" value="Lactamase_B"/>
    <property type="match status" value="1"/>
</dbReference>
<dbReference type="InterPro" id="IPR001279">
    <property type="entry name" value="Metallo-B-lactamas"/>
</dbReference>
<dbReference type="Proteomes" id="UP000647183">
    <property type="component" value="Unassembled WGS sequence"/>
</dbReference>
<reference evidence="3 4" key="1">
    <citation type="submission" date="2020-08" db="EMBL/GenBank/DDBJ databases">
        <title>A Genomic Blueprint of the Chicken Gut Microbiome.</title>
        <authorList>
            <person name="Gilroy R."/>
            <person name="Ravi A."/>
            <person name="Getino M."/>
            <person name="Pursley I."/>
            <person name="Horton D.L."/>
            <person name="Alikhan N.-F."/>
            <person name="Baker D."/>
            <person name="Gharbi K."/>
            <person name="Hall N."/>
            <person name="Watson M."/>
            <person name="Adriaenssens E.M."/>
            <person name="Foster-Nyarko E."/>
            <person name="Jarju S."/>
            <person name="Secka A."/>
            <person name="Antonio M."/>
            <person name="Oren A."/>
            <person name="Chaudhuri R."/>
            <person name="La Ragione R.M."/>
            <person name="Hildebrand F."/>
            <person name="Pallen M.J."/>
        </authorList>
    </citation>
    <scope>NUCLEOTIDE SEQUENCE [LARGE SCALE GENOMIC DNA]</scope>
    <source>
        <strain evidence="3 4">Sa2BVA3</strain>
    </source>
</reference>
<comment type="caution">
    <text evidence="3">The sequence shown here is derived from an EMBL/GenBank/DDBJ whole genome shotgun (WGS) entry which is preliminary data.</text>
</comment>
<evidence type="ECO:0000313" key="3">
    <source>
        <dbReference type="EMBL" id="MBD7988722.1"/>
    </source>
</evidence>
<keyword evidence="1" id="KW-0479">Metal-binding</keyword>
<dbReference type="Pfam" id="PF00753">
    <property type="entry name" value="Lactamase_B"/>
    <property type="match status" value="1"/>
</dbReference>
<feature type="domain" description="Metallo-beta-lactamase" evidence="2">
    <location>
        <begin position="14"/>
        <end position="204"/>
    </location>
</feature>
<protein>
    <submittedName>
        <fullName evidence="3">MBL fold metallo-hydrolase</fullName>
    </submittedName>
</protein>